<reference evidence="6" key="4">
    <citation type="submission" date="2025-08" db="UniProtKB">
        <authorList>
            <consortium name="Ensembl"/>
        </authorList>
    </citation>
    <scope>IDENTIFICATION</scope>
</reference>
<feature type="region of interest" description="Disordered" evidence="4">
    <location>
        <begin position="252"/>
        <end position="294"/>
    </location>
</feature>
<dbReference type="Ensembl" id="ENSCMIT00000034544.1">
    <property type="protein sequence ID" value="ENSCMIP00000034029.1"/>
    <property type="gene ID" value="ENSCMIG00000014465.1"/>
</dbReference>
<dbReference type="PROSITE" id="PS51827">
    <property type="entry name" value="XTBD"/>
    <property type="match status" value="1"/>
</dbReference>
<comment type="subcellular location">
    <subcellularLocation>
        <location evidence="1">Nucleus</location>
        <location evidence="1">Nucleoplasm</location>
    </subcellularLocation>
</comment>
<dbReference type="GeneTree" id="ENSGT00940000158376"/>
<dbReference type="GO" id="GO:0005654">
    <property type="term" value="C:nucleoplasm"/>
    <property type="evidence" value="ECO:0007669"/>
    <property type="project" value="UniProtKB-SubCell"/>
</dbReference>
<dbReference type="PANTHER" id="PTHR16148:SF11">
    <property type="entry name" value="CDKN2A-INTERACTING PROTEIN"/>
    <property type="match status" value="1"/>
</dbReference>
<organism evidence="6 7">
    <name type="scientific">Callorhinchus milii</name>
    <name type="common">Ghost shark</name>
    <dbReference type="NCBI Taxonomy" id="7868"/>
    <lineage>
        <taxon>Eukaryota</taxon>
        <taxon>Metazoa</taxon>
        <taxon>Chordata</taxon>
        <taxon>Craniata</taxon>
        <taxon>Vertebrata</taxon>
        <taxon>Chondrichthyes</taxon>
        <taxon>Holocephali</taxon>
        <taxon>Chimaeriformes</taxon>
        <taxon>Callorhinchidae</taxon>
        <taxon>Callorhinchus</taxon>
    </lineage>
</organism>
<reference evidence="7" key="1">
    <citation type="journal article" date="2006" name="Science">
        <title>Ancient noncoding elements conserved in the human genome.</title>
        <authorList>
            <person name="Venkatesh B."/>
            <person name="Kirkness E.F."/>
            <person name="Loh Y.H."/>
            <person name="Halpern A.L."/>
            <person name="Lee A.P."/>
            <person name="Johnson J."/>
            <person name="Dandona N."/>
            <person name="Viswanathan L.D."/>
            <person name="Tay A."/>
            <person name="Venter J.C."/>
            <person name="Strausberg R.L."/>
            <person name="Brenner S."/>
        </authorList>
    </citation>
    <scope>NUCLEOTIDE SEQUENCE [LARGE SCALE GENOMIC DNA]</scope>
</reference>
<keyword evidence="7" id="KW-1185">Reference proteome</keyword>
<evidence type="ECO:0000256" key="2">
    <source>
        <dbReference type="ARBA" id="ARBA00010053"/>
    </source>
</evidence>
<reference evidence="7" key="2">
    <citation type="journal article" date="2007" name="PLoS Biol.">
        <title>Survey sequencing and comparative analysis of the elephant shark (Callorhinchus milii) genome.</title>
        <authorList>
            <person name="Venkatesh B."/>
            <person name="Kirkness E.F."/>
            <person name="Loh Y.H."/>
            <person name="Halpern A.L."/>
            <person name="Lee A.P."/>
            <person name="Johnson J."/>
            <person name="Dandona N."/>
            <person name="Viswanathan L.D."/>
            <person name="Tay A."/>
            <person name="Venter J.C."/>
            <person name="Strausberg R.L."/>
            <person name="Brenner S."/>
        </authorList>
    </citation>
    <scope>NUCLEOTIDE SEQUENCE [LARGE SCALE GENOMIC DNA]</scope>
</reference>
<dbReference type="InterPro" id="IPR021859">
    <property type="entry name" value="XTBD"/>
</dbReference>
<dbReference type="Pfam" id="PF11952">
    <property type="entry name" value="XTBD"/>
    <property type="match status" value="1"/>
</dbReference>
<feature type="compositionally biased region" description="Polar residues" evidence="4">
    <location>
        <begin position="257"/>
        <end position="270"/>
    </location>
</feature>
<feature type="domain" description="XRN2-binding (XTBD)" evidence="5">
    <location>
        <begin position="26"/>
        <end position="131"/>
    </location>
</feature>
<feature type="compositionally biased region" description="Polar residues" evidence="4">
    <location>
        <begin position="280"/>
        <end position="294"/>
    </location>
</feature>
<accession>A0A4W3IU45</accession>
<comment type="similarity">
    <text evidence="2">Belongs to the CARF family.</text>
</comment>
<dbReference type="AlphaFoldDB" id="A0A4W3IU45"/>
<dbReference type="InterPro" id="IPR058828">
    <property type="entry name" value="DSRM_CARF/NKRF"/>
</dbReference>
<evidence type="ECO:0000256" key="3">
    <source>
        <dbReference type="ARBA" id="ARBA00023242"/>
    </source>
</evidence>
<name>A0A4W3IU45_CALMI</name>
<dbReference type="OMA" id="PNMAQEV"/>
<evidence type="ECO:0000259" key="5">
    <source>
        <dbReference type="PROSITE" id="PS51827"/>
    </source>
</evidence>
<feature type="compositionally biased region" description="Polar residues" evidence="4">
    <location>
        <begin position="224"/>
        <end position="234"/>
    </location>
</feature>
<sequence length="561" mass="61641">MAAPVEEDDETVCEFLQQNQGLAAWAEGLRSHHETEKQWRLRRQFILRNMEDFNISRSQPGPGRARTGLQRMTTLSRIWTNSVRVRVRYTKEVMDKVLEMGEDIKIKDAPSHTLRSELVGNKVKKTEVSTSKDIPVATTKDEQVANKVKKRELSDSKEGIGEQPCPKKQLVKEDAPGGFALTSEGAGNSDHDVCLNRIPGLDGFSPSGSSEALSKPQEDDQIASAPTNNSNQTDASRESEGKLIVTQESDPVCHQQAVPSQPGASAQTMPGPSGEVKSKVQPNIQNGSRSVESSQKAVLTPAPQKLVPISIPQKSVQTLPISQKMVPTIISQKPVQIPAPQKPVQTPLLQKLVQTSIPKKAVQASVPLRDLQALIPQRSAQASIPQRAVQTPTSQSCKTSLTTVNLTPEVMKEKQTFYNKLYKAIAWKLVSAGGFSNDIKHFEMLNNCIEAAKSTLDSVYVPLKDISELHLPQSSAREGIVCELRCKSVYLATGYGKCKVSATEMAAKEAIKLFLKHKVTVKICKRRFKGNEIEDLVLLCEDLHRLNLAPALINPLESCAR</sequence>
<evidence type="ECO:0000256" key="1">
    <source>
        <dbReference type="ARBA" id="ARBA00004642"/>
    </source>
</evidence>
<feature type="compositionally biased region" description="Basic and acidic residues" evidence="4">
    <location>
        <begin position="151"/>
        <end position="160"/>
    </location>
</feature>
<dbReference type="GO" id="GO:0005730">
    <property type="term" value="C:nucleolus"/>
    <property type="evidence" value="ECO:0007669"/>
    <property type="project" value="TreeGrafter"/>
</dbReference>
<protein>
    <recommendedName>
        <fullName evidence="5">XRN2-binding (XTBD) domain-containing protein</fullName>
    </recommendedName>
</protein>
<reference evidence="6" key="5">
    <citation type="submission" date="2025-09" db="UniProtKB">
        <authorList>
            <consortium name="Ensembl"/>
        </authorList>
    </citation>
    <scope>IDENTIFICATION</scope>
</reference>
<dbReference type="InParanoid" id="A0A4W3IU45"/>
<reference evidence="7" key="3">
    <citation type="journal article" date="2014" name="Nature">
        <title>Elephant shark genome provides unique insights into gnathostome evolution.</title>
        <authorList>
            <consortium name="International Elephant Shark Genome Sequencing Consortium"/>
            <person name="Venkatesh B."/>
            <person name="Lee A.P."/>
            <person name="Ravi V."/>
            <person name="Maurya A.K."/>
            <person name="Lian M.M."/>
            <person name="Swann J.B."/>
            <person name="Ohta Y."/>
            <person name="Flajnik M.F."/>
            <person name="Sutoh Y."/>
            <person name="Kasahara M."/>
            <person name="Hoon S."/>
            <person name="Gangu V."/>
            <person name="Roy S.W."/>
            <person name="Irimia M."/>
            <person name="Korzh V."/>
            <person name="Kondrychyn I."/>
            <person name="Lim Z.W."/>
            <person name="Tay B.H."/>
            <person name="Tohari S."/>
            <person name="Kong K.W."/>
            <person name="Ho S."/>
            <person name="Lorente-Galdos B."/>
            <person name="Quilez J."/>
            <person name="Marques-Bonet T."/>
            <person name="Raney B.J."/>
            <person name="Ingham P.W."/>
            <person name="Tay A."/>
            <person name="Hillier L.W."/>
            <person name="Minx P."/>
            <person name="Boehm T."/>
            <person name="Wilson R.K."/>
            <person name="Brenner S."/>
            <person name="Warren W.C."/>
        </authorList>
    </citation>
    <scope>NUCLEOTIDE SEQUENCE [LARGE SCALE GENOMIC DNA]</scope>
</reference>
<dbReference type="PANTHER" id="PTHR16148">
    <property type="entry name" value="NF-KAPPA-B-REPRESSING FACTOR-RELATED"/>
    <property type="match status" value="1"/>
</dbReference>
<evidence type="ECO:0000313" key="7">
    <source>
        <dbReference type="Proteomes" id="UP000314986"/>
    </source>
</evidence>
<dbReference type="Pfam" id="PF26535">
    <property type="entry name" value="DSRM_CARF"/>
    <property type="match status" value="1"/>
</dbReference>
<dbReference type="STRING" id="7868.ENSCMIP00000034029"/>
<dbReference type="Proteomes" id="UP000314986">
    <property type="component" value="Unassembled WGS sequence"/>
</dbReference>
<evidence type="ECO:0000256" key="4">
    <source>
        <dbReference type="SAM" id="MobiDB-lite"/>
    </source>
</evidence>
<evidence type="ECO:0000313" key="6">
    <source>
        <dbReference type="Ensembl" id="ENSCMIP00000034029.1"/>
    </source>
</evidence>
<proteinExistence type="inferred from homology"/>
<feature type="region of interest" description="Disordered" evidence="4">
    <location>
        <begin position="138"/>
        <end position="240"/>
    </location>
</feature>
<keyword evidence="3" id="KW-0539">Nucleus</keyword>